<dbReference type="HOGENOM" id="CLU_1531845_0_0_6"/>
<dbReference type="Proteomes" id="UP000002964">
    <property type="component" value="Unassembled WGS sequence"/>
</dbReference>
<dbReference type="SUPFAM" id="SSF47413">
    <property type="entry name" value="lambda repressor-like DNA-binding domains"/>
    <property type="match status" value="1"/>
</dbReference>
<dbReference type="Pfam" id="PF13560">
    <property type="entry name" value="HTH_31"/>
    <property type="match status" value="1"/>
</dbReference>
<feature type="region of interest" description="Disordered" evidence="1">
    <location>
        <begin position="153"/>
        <end position="175"/>
    </location>
</feature>
<keyword evidence="4" id="KW-1185">Reference proteome</keyword>
<sequence>MDPSRLKRLDRPGFRRGFVKAHLASGVAHQVRALREARGWSQGRLATALGLKGQSAVARLEDPAYGRHSLATLLRLGEAFDIALLVKFVPFSRFLREVEHLTPAALNAPSYTQERAQLHALATAPKRYDGLSINATTHAGGYAPVALHASPRRAFSVSPPSRGGGYRAAQLDGRP</sequence>
<dbReference type="GO" id="GO:0003677">
    <property type="term" value="F:DNA binding"/>
    <property type="evidence" value="ECO:0007669"/>
    <property type="project" value="InterPro"/>
</dbReference>
<dbReference type="OrthoDB" id="3034420at2"/>
<proteinExistence type="predicted"/>
<evidence type="ECO:0000256" key="1">
    <source>
        <dbReference type="SAM" id="MobiDB-lite"/>
    </source>
</evidence>
<evidence type="ECO:0000259" key="2">
    <source>
        <dbReference type="PROSITE" id="PS50943"/>
    </source>
</evidence>
<dbReference type="AlphaFoldDB" id="H8YVX6"/>
<feature type="domain" description="HTH cro/C1-type" evidence="2">
    <location>
        <begin position="31"/>
        <end position="88"/>
    </location>
</feature>
<dbReference type="eggNOG" id="COG1396">
    <property type="taxonomic scope" value="Bacteria"/>
</dbReference>
<name>H8YVX6_9GAMM</name>
<reference evidence="3 4" key="2">
    <citation type="submission" date="2011-11" db="EMBL/GenBank/DDBJ databases">
        <authorList>
            <consortium name="US DOE Joint Genome Institute"/>
            <person name="Lucas S."/>
            <person name="Han J."/>
            <person name="Lapidus A."/>
            <person name="Cheng J.-F."/>
            <person name="Goodwin L."/>
            <person name="Pitluck S."/>
            <person name="Peters L."/>
            <person name="Ovchinnikova G."/>
            <person name="Zhang X."/>
            <person name="Detter J.C."/>
            <person name="Han C."/>
            <person name="Tapia R."/>
            <person name="Land M."/>
            <person name="Hauser L."/>
            <person name="Kyrpides N."/>
            <person name="Ivanova N."/>
            <person name="Pagani I."/>
            <person name="Vogl K."/>
            <person name="Liu Z."/>
            <person name="Overmann J."/>
            <person name="Frigaard N.-U."/>
            <person name="Bryant D."/>
            <person name="Woyke T."/>
        </authorList>
    </citation>
    <scope>NUCLEOTIDE SEQUENCE [LARGE SCALE GENOMIC DNA]</scope>
    <source>
        <strain evidence="3 4">970</strain>
    </source>
</reference>
<dbReference type="RefSeq" id="WP_009146741.1">
    <property type="nucleotide sequence ID" value="NZ_CP121471.1"/>
</dbReference>
<evidence type="ECO:0000313" key="3">
    <source>
        <dbReference type="EMBL" id="EIC23767.1"/>
    </source>
</evidence>
<dbReference type="CDD" id="cd00093">
    <property type="entry name" value="HTH_XRE"/>
    <property type="match status" value="1"/>
</dbReference>
<dbReference type="STRING" id="631362.Thi970DRAFT_00278"/>
<evidence type="ECO:0000313" key="4">
    <source>
        <dbReference type="Proteomes" id="UP000002964"/>
    </source>
</evidence>
<gene>
    <name evidence="3" type="ORF">Thi970DRAFT_00278</name>
</gene>
<protein>
    <submittedName>
        <fullName evidence="3">Putative transcriptional regulator</fullName>
    </submittedName>
</protein>
<dbReference type="EMBL" id="JH603164">
    <property type="protein sequence ID" value="EIC23767.1"/>
    <property type="molecule type" value="Genomic_DNA"/>
</dbReference>
<dbReference type="PROSITE" id="PS50943">
    <property type="entry name" value="HTH_CROC1"/>
    <property type="match status" value="1"/>
</dbReference>
<dbReference type="Gene3D" id="1.10.260.40">
    <property type="entry name" value="lambda repressor-like DNA-binding domains"/>
    <property type="match status" value="1"/>
</dbReference>
<dbReference type="InterPro" id="IPR001387">
    <property type="entry name" value="Cro/C1-type_HTH"/>
</dbReference>
<reference evidence="4" key="1">
    <citation type="submission" date="2011-06" db="EMBL/GenBank/DDBJ databases">
        <authorList>
            <consortium name="US DOE Joint Genome Institute (JGI-PGF)"/>
            <person name="Lucas S."/>
            <person name="Han J."/>
            <person name="Lapidus A."/>
            <person name="Cheng J.-F."/>
            <person name="Goodwin L."/>
            <person name="Pitluck S."/>
            <person name="Peters L."/>
            <person name="Land M.L."/>
            <person name="Hauser L."/>
            <person name="Vogl K."/>
            <person name="Liu Z."/>
            <person name="Overmann J."/>
            <person name="Frigaard N.-U."/>
            <person name="Bryant D.A."/>
            <person name="Woyke T.J."/>
        </authorList>
    </citation>
    <scope>NUCLEOTIDE SEQUENCE [LARGE SCALE GENOMIC DNA]</scope>
    <source>
        <strain evidence="4">970</strain>
    </source>
</reference>
<accession>H8YVX6</accession>
<dbReference type="InterPro" id="IPR010982">
    <property type="entry name" value="Lambda_DNA-bd_dom_sf"/>
</dbReference>
<organism evidence="3 4">
    <name type="scientific">Thiorhodovibrio frisius</name>
    <dbReference type="NCBI Taxonomy" id="631362"/>
    <lineage>
        <taxon>Bacteria</taxon>
        <taxon>Pseudomonadati</taxon>
        <taxon>Pseudomonadota</taxon>
        <taxon>Gammaproteobacteria</taxon>
        <taxon>Chromatiales</taxon>
        <taxon>Chromatiaceae</taxon>
        <taxon>Thiorhodovibrio</taxon>
    </lineage>
</organism>